<comment type="caution">
    <text evidence="1">The sequence shown here is derived from an EMBL/GenBank/DDBJ whole genome shotgun (WGS) entry which is preliminary data.</text>
</comment>
<gene>
    <name evidence="2" type="ORF">CH376_10985</name>
    <name evidence="1" type="ORF">CH380_19180</name>
</gene>
<dbReference type="EMBL" id="NPDV01000022">
    <property type="protein sequence ID" value="PJZ51573.1"/>
    <property type="molecule type" value="Genomic_DNA"/>
</dbReference>
<protein>
    <submittedName>
        <fullName evidence="1">Uncharacterized protein</fullName>
    </submittedName>
</protein>
<name>A0A2M9YJ58_9LEPT</name>
<organism evidence="1 4">
    <name type="scientific">Leptospira adleri</name>
    <dbReference type="NCBI Taxonomy" id="2023186"/>
    <lineage>
        <taxon>Bacteria</taxon>
        <taxon>Pseudomonadati</taxon>
        <taxon>Spirochaetota</taxon>
        <taxon>Spirochaetia</taxon>
        <taxon>Leptospirales</taxon>
        <taxon>Leptospiraceae</taxon>
        <taxon>Leptospira</taxon>
    </lineage>
</organism>
<reference evidence="3 4" key="1">
    <citation type="submission" date="2017-07" db="EMBL/GenBank/DDBJ databases">
        <title>Leptospira spp. isolated from tropical soils.</title>
        <authorList>
            <person name="Thibeaux R."/>
            <person name="Iraola G."/>
            <person name="Ferres I."/>
            <person name="Bierque E."/>
            <person name="Girault D."/>
            <person name="Soupe-Gilbert M.-E."/>
            <person name="Picardeau M."/>
            <person name="Goarant C."/>
        </authorList>
    </citation>
    <scope>NUCLEOTIDE SEQUENCE [LARGE SCALE GENOMIC DNA]</scope>
    <source>
        <strain evidence="1 4">FH2-B-C1</strain>
        <strain evidence="2 3">FH2-B-D1</strain>
    </source>
</reference>
<dbReference type="Proteomes" id="UP000232149">
    <property type="component" value="Unassembled WGS sequence"/>
</dbReference>
<sequence length="72" mass="8638">MFFADSLLSKWLNRYKGTFDIQLEIDSLKSKSYKAFLEVWEFEEYPLSRAKQLGEIRRLDKIAELEKLKEFG</sequence>
<dbReference type="AlphaFoldDB" id="A0A2M9YJ58"/>
<evidence type="ECO:0000313" key="4">
    <source>
        <dbReference type="Proteomes" id="UP000232188"/>
    </source>
</evidence>
<evidence type="ECO:0000313" key="3">
    <source>
        <dbReference type="Proteomes" id="UP000232149"/>
    </source>
</evidence>
<accession>A0A2M9YJ58</accession>
<keyword evidence="3" id="KW-1185">Reference proteome</keyword>
<evidence type="ECO:0000313" key="1">
    <source>
        <dbReference type="EMBL" id="PJZ51573.1"/>
    </source>
</evidence>
<proteinExistence type="predicted"/>
<dbReference type="EMBL" id="NPDU01000024">
    <property type="protein sequence ID" value="PJZ61918.1"/>
    <property type="molecule type" value="Genomic_DNA"/>
</dbReference>
<evidence type="ECO:0000313" key="2">
    <source>
        <dbReference type="EMBL" id="PJZ61918.1"/>
    </source>
</evidence>
<dbReference type="Proteomes" id="UP000232188">
    <property type="component" value="Unassembled WGS sequence"/>
</dbReference>